<dbReference type="InterPro" id="IPR003004">
    <property type="entry name" value="GspF/PilC"/>
</dbReference>
<comment type="subcellular location">
    <subcellularLocation>
        <location evidence="1">Cell inner membrane</location>
        <topology evidence="1">Multi-pass membrane protein</topology>
    </subcellularLocation>
</comment>
<dbReference type="AlphaFoldDB" id="A0A1G2SJW7"/>
<dbReference type="InterPro" id="IPR018076">
    <property type="entry name" value="T2SS_GspF_dom"/>
</dbReference>
<keyword evidence="3" id="KW-1003">Cell membrane</keyword>
<protein>
    <recommendedName>
        <fullName evidence="9">Type II secretion system protein GspF domain-containing protein</fullName>
    </recommendedName>
</protein>
<dbReference type="FunFam" id="1.20.81.30:FF:000001">
    <property type="entry name" value="Type II secretion system protein F"/>
    <property type="match status" value="2"/>
</dbReference>
<dbReference type="STRING" id="1802730.A2591_01115"/>
<name>A0A1G2SJW7_9BACT</name>
<keyword evidence="6 8" id="KW-1133">Transmembrane helix</keyword>
<dbReference type="EMBL" id="MHUZ01000034">
    <property type="protein sequence ID" value="OHA84909.1"/>
    <property type="molecule type" value="Genomic_DNA"/>
</dbReference>
<evidence type="ECO:0000256" key="1">
    <source>
        <dbReference type="ARBA" id="ARBA00004429"/>
    </source>
</evidence>
<evidence type="ECO:0000256" key="5">
    <source>
        <dbReference type="ARBA" id="ARBA00022692"/>
    </source>
</evidence>
<dbReference type="GO" id="GO:0005886">
    <property type="term" value="C:plasma membrane"/>
    <property type="evidence" value="ECO:0007669"/>
    <property type="project" value="UniProtKB-SubCell"/>
</dbReference>
<feature type="domain" description="Type II secretion system protein GspF" evidence="9">
    <location>
        <begin position="273"/>
        <end position="395"/>
    </location>
</feature>
<dbReference type="PANTHER" id="PTHR30012">
    <property type="entry name" value="GENERAL SECRETION PATHWAY PROTEIN"/>
    <property type="match status" value="1"/>
</dbReference>
<keyword evidence="4" id="KW-0997">Cell inner membrane</keyword>
<comment type="caution">
    <text evidence="10">The sequence shown here is derived from an EMBL/GenBank/DDBJ whole genome shotgun (WGS) entry which is preliminary data.</text>
</comment>
<evidence type="ECO:0000256" key="2">
    <source>
        <dbReference type="ARBA" id="ARBA00005745"/>
    </source>
</evidence>
<feature type="transmembrane region" description="Helical" evidence="8">
    <location>
        <begin position="168"/>
        <end position="191"/>
    </location>
</feature>
<evidence type="ECO:0000313" key="11">
    <source>
        <dbReference type="Proteomes" id="UP000178168"/>
    </source>
</evidence>
<feature type="transmembrane region" description="Helical" evidence="8">
    <location>
        <begin position="222"/>
        <end position="241"/>
    </location>
</feature>
<keyword evidence="7 8" id="KW-0472">Membrane</keyword>
<dbReference type="PANTHER" id="PTHR30012:SF0">
    <property type="entry name" value="TYPE II SECRETION SYSTEM PROTEIN F-RELATED"/>
    <property type="match status" value="1"/>
</dbReference>
<evidence type="ECO:0000256" key="3">
    <source>
        <dbReference type="ARBA" id="ARBA00022475"/>
    </source>
</evidence>
<keyword evidence="5 8" id="KW-0812">Transmembrane</keyword>
<gene>
    <name evidence="10" type="ORF">A2591_01115</name>
</gene>
<feature type="transmembrane region" description="Helical" evidence="8">
    <location>
        <begin position="376"/>
        <end position="397"/>
    </location>
</feature>
<dbReference type="InterPro" id="IPR042094">
    <property type="entry name" value="T2SS_GspF_sf"/>
</dbReference>
<comment type="similarity">
    <text evidence="2">Belongs to the GSP F family.</text>
</comment>
<evidence type="ECO:0000256" key="7">
    <source>
        <dbReference type="ARBA" id="ARBA00023136"/>
    </source>
</evidence>
<accession>A0A1G2SJW7</accession>
<organism evidence="10 11">
    <name type="scientific">Candidatus Yonathbacteria bacterium RIFOXYD1_FULL_52_36</name>
    <dbReference type="NCBI Taxonomy" id="1802730"/>
    <lineage>
        <taxon>Bacteria</taxon>
        <taxon>Candidatus Yonathiibacteriota</taxon>
    </lineage>
</organism>
<proteinExistence type="inferred from homology"/>
<feature type="domain" description="Type II secretion system protein GspF" evidence="9">
    <location>
        <begin position="69"/>
        <end position="192"/>
    </location>
</feature>
<reference evidence="10 11" key="1">
    <citation type="journal article" date="2016" name="Nat. Commun.">
        <title>Thousands of microbial genomes shed light on interconnected biogeochemical processes in an aquifer system.</title>
        <authorList>
            <person name="Anantharaman K."/>
            <person name="Brown C.T."/>
            <person name="Hug L.A."/>
            <person name="Sharon I."/>
            <person name="Castelle C.J."/>
            <person name="Probst A.J."/>
            <person name="Thomas B.C."/>
            <person name="Singh A."/>
            <person name="Wilkins M.J."/>
            <person name="Karaoz U."/>
            <person name="Brodie E.L."/>
            <person name="Williams K.H."/>
            <person name="Hubbard S.S."/>
            <person name="Banfield J.F."/>
        </authorList>
    </citation>
    <scope>NUCLEOTIDE SEQUENCE [LARGE SCALE GENOMIC DNA]</scope>
</reference>
<dbReference type="Proteomes" id="UP000178168">
    <property type="component" value="Unassembled WGS sequence"/>
</dbReference>
<evidence type="ECO:0000259" key="9">
    <source>
        <dbReference type="Pfam" id="PF00482"/>
    </source>
</evidence>
<evidence type="ECO:0000256" key="6">
    <source>
        <dbReference type="ARBA" id="ARBA00022989"/>
    </source>
</evidence>
<evidence type="ECO:0000256" key="8">
    <source>
        <dbReference type="SAM" id="Phobius"/>
    </source>
</evidence>
<dbReference type="PRINTS" id="PR00812">
    <property type="entry name" value="BCTERIALGSPF"/>
</dbReference>
<evidence type="ECO:0000313" key="10">
    <source>
        <dbReference type="EMBL" id="OHA84909.1"/>
    </source>
</evidence>
<dbReference type="Pfam" id="PF00482">
    <property type="entry name" value="T2SSF"/>
    <property type="match status" value="2"/>
</dbReference>
<dbReference type="Gene3D" id="1.20.81.30">
    <property type="entry name" value="Type II secretion system (T2SS), domain F"/>
    <property type="match status" value="2"/>
</dbReference>
<sequence length="403" mass="43972">MSTFHYKVRESSGAITEGDSDAADKFALAKELKAQGKEVIAIDEVEKKGMNIDVSKYLTRIKMQDRIVFAKNLSAMIDAGLSLSRGLSVLEKQTQNIKFKGILHDLNEEISKGNSLSDAMGKHEKVFSTLFVSMVRAGEESGNLSQALTVIGNQLEKSYNLRKKIKGAMIYPSVVISAMLIIAVLMFIYVVPTLIGTFKEIGGDLPASTKAIIFISDSLQNYGLWVLLGFVVLVTGFIMALRTPRGRRSFEWFVLHMPVVSGIAKEANSALTARTLSSLLSSGVDIIESINITRDVLQNSYYKEVLEKASQGVQKGTALSVAFAEADNIYPILVGEMVEVGEETGKLSEMLMRVASFYEAEVEAATKDMATIIEPILMLVIGGGVGFFAISMISPMYSVMNNI</sequence>
<evidence type="ECO:0000256" key="4">
    <source>
        <dbReference type="ARBA" id="ARBA00022519"/>
    </source>
</evidence>